<evidence type="ECO:0000256" key="4">
    <source>
        <dbReference type="ARBA" id="ARBA00022692"/>
    </source>
</evidence>
<keyword evidence="5" id="KW-0521">NADP</keyword>
<feature type="transmembrane region" description="Helical" evidence="16">
    <location>
        <begin position="113"/>
        <end position="132"/>
    </location>
</feature>
<keyword evidence="9 16" id="KW-0756">Sterol biosynthesis</keyword>
<feature type="transmembrane region" description="Helical" evidence="16">
    <location>
        <begin position="21"/>
        <end position="38"/>
    </location>
</feature>
<comment type="similarity">
    <text evidence="2 16">Belongs to the ERG4/ERG24 family.</text>
</comment>
<dbReference type="Proteomes" id="UP000536275">
    <property type="component" value="Unassembled WGS sequence"/>
</dbReference>
<dbReference type="Gene3D" id="1.20.120.1630">
    <property type="match status" value="1"/>
</dbReference>
<comment type="caution">
    <text evidence="17">The sequence shown here is derived from an EMBL/GenBank/DDBJ whole genome shotgun (WGS) entry which is preliminary data.</text>
</comment>
<keyword evidence="7 16" id="KW-1133">Transmembrane helix</keyword>
<evidence type="ECO:0000313" key="18">
    <source>
        <dbReference type="Proteomes" id="UP000536275"/>
    </source>
</evidence>
<dbReference type="AlphaFoldDB" id="A0A8H6F1I0"/>
<keyword evidence="4 16" id="KW-0812">Transmembrane</keyword>
<evidence type="ECO:0000256" key="1">
    <source>
        <dbReference type="ARBA" id="ARBA00004141"/>
    </source>
</evidence>
<evidence type="ECO:0000256" key="9">
    <source>
        <dbReference type="ARBA" id="ARBA00023011"/>
    </source>
</evidence>
<comment type="caution">
    <text evidence="16">Lacks conserved residue(s) required for the propagation of feature annotation.</text>
</comment>
<dbReference type="InterPro" id="IPR018083">
    <property type="entry name" value="Sterol_reductase_CS"/>
</dbReference>
<keyword evidence="6 16" id="KW-0752">Steroid biosynthesis</keyword>
<evidence type="ECO:0000313" key="17">
    <source>
        <dbReference type="EMBL" id="KAF6063888.1"/>
    </source>
</evidence>
<evidence type="ECO:0000256" key="14">
    <source>
        <dbReference type="ARBA" id="ARBA00052254"/>
    </source>
</evidence>
<dbReference type="GO" id="GO:0005789">
    <property type="term" value="C:endoplasmic reticulum membrane"/>
    <property type="evidence" value="ECO:0007669"/>
    <property type="project" value="TreeGrafter"/>
</dbReference>
<keyword evidence="10 16" id="KW-0443">Lipid metabolism</keyword>
<organism evidence="17 18">
    <name type="scientific">Candida albicans</name>
    <name type="common">Yeast</name>
    <dbReference type="NCBI Taxonomy" id="5476"/>
    <lineage>
        <taxon>Eukaryota</taxon>
        <taxon>Fungi</taxon>
        <taxon>Dikarya</taxon>
        <taxon>Ascomycota</taxon>
        <taxon>Saccharomycotina</taxon>
        <taxon>Pichiomycetes</taxon>
        <taxon>Debaryomycetaceae</taxon>
        <taxon>Candida/Lodderomyces clade</taxon>
        <taxon>Candida</taxon>
    </lineage>
</organism>
<evidence type="ECO:0000256" key="3">
    <source>
        <dbReference type="ARBA" id="ARBA00022516"/>
    </source>
</evidence>
<comment type="catalytic activity">
    <reaction evidence="14">
        <text>4,4-dimethyl-5alpha-cholesta-8,24-dien-3beta-ol + NADP(+) = 4,4-dimethyl-5alpha-cholesta-8,14,24-trien-3beta-ol + NADPH + H(+)</text>
        <dbReference type="Rhea" id="RHEA:18561"/>
        <dbReference type="ChEBI" id="CHEBI:15378"/>
        <dbReference type="ChEBI" id="CHEBI:17813"/>
        <dbReference type="ChEBI" id="CHEBI:18364"/>
        <dbReference type="ChEBI" id="CHEBI:57783"/>
        <dbReference type="ChEBI" id="CHEBI:58349"/>
        <dbReference type="EC" id="1.3.1.70"/>
    </reaction>
    <physiologicalReaction direction="right-to-left" evidence="14">
        <dbReference type="Rhea" id="RHEA:18563"/>
    </physiologicalReaction>
</comment>
<dbReference type="InterPro" id="IPR001171">
    <property type="entry name" value="ERG24_DHCR-like"/>
</dbReference>
<dbReference type="GO" id="GO:0006696">
    <property type="term" value="P:ergosterol biosynthetic process"/>
    <property type="evidence" value="ECO:0007669"/>
    <property type="project" value="EnsemblFungi"/>
</dbReference>
<feature type="transmembrane region" description="Helical" evidence="16">
    <location>
        <begin position="152"/>
        <end position="180"/>
    </location>
</feature>
<dbReference type="FunFam" id="1.20.120.1630:FF:000009">
    <property type="entry name" value="C-14 sterol reductase"/>
    <property type="match status" value="1"/>
</dbReference>
<evidence type="ECO:0000256" key="8">
    <source>
        <dbReference type="ARBA" id="ARBA00023002"/>
    </source>
</evidence>
<evidence type="ECO:0000256" key="13">
    <source>
        <dbReference type="ARBA" id="ARBA00023221"/>
    </source>
</evidence>
<evidence type="ECO:0000256" key="12">
    <source>
        <dbReference type="ARBA" id="ARBA00023166"/>
    </source>
</evidence>
<evidence type="ECO:0000256" key="16">
    <source>
        <dbReference type="RuleBase" id="RU369120"/>
    </source>
</evidence>
<dbReference type="EMBL" id="JABWAD010000060">
    <property type="protein sequence ID" value="KAF6063888.1"/>
    <property type="molecule type" value="Genomic_DNA"/>
</dbReference>
<protein>
    <recommendedName>
        <fullName evidence="16">Delta(14)-sterol reductase</fullName>
    </recommendedName>
    <alternativeName>
        <fullName evidence="16">C-14 sterol reductase</fullName>
    </alternativeName>
    <alternativeName>
        <fullName evidence="16">Sterol C14-reductase</fullName>
    </alternativeName>
</protein>
<name>A0A8H6F1I0_CANAX</name>
<keyword evidence="13 16" id="KW-0753">Steroid metabolism</keyword>
<evidence type="ECO:0000256" key="10">
    <source>
        <dbReference type="ARBA" id="ARBA00023098"/>
    </source>
</evidence>
<gene>
    <name evidence="17" type="ORF">FOB64_005485</name>
</gene>
<feature type="transmembrane region" description="Helical" evidence="16">
    <location>
        <begin position="317"/>
        <end position="338"/>
    </location>
</feature>
<sequence>MKSSKLNPVTTHKEFNGISGALGITIGLPTLTVLFYLLCNQTYSIHGINVDFAKIKSQLPITQDELWQLVFDKTCWSAYLAWFFILVILDYLLPGKSLNGVKLRDGTVLNYKINGLSMSSLLIVLLLARLFQSNSDSSLEYYLPELQFIYDNQLQLIIICFLFSFMLAVFVYIISFIPLAKPNGIGTKERILSINGNTGNPFYDWFIGRELNPRIGSWDIKLFCELRPGMLLWLLINLSCLHYQYHNLGYVTDSMIVVNLLQAFYIFDGVLNEEGCLTMIDITTDGFGFMLSFGDLAWVPWTYSLQARYLSIKGNEVNLGWTLSLLIVGLQALGFYIFRSANKQKSDFRQGKLPHLKSIQTKTGSKLLVEGWWGLSQHINYLGDWLIGLSWCLPTGFQTPLTYFYVIYFASLLIHRQVRDEMKCRAKYGEDWEKYEKLVPYKIIPYVY</sequence>
<dbReference type="PANTHER" id="PTHR21257:SF52">
    <property type="entry name" value="DELTA(14)-STEROL REDUCTASE TM7SF2"/>
    <property type="match status" value="1"/>
</dbReference>
<comment type="subcellular location">
    <subcellularLocation>
        <location evidence="1">Membrane</location>
        <topology evidence="1">Multi-pass membrane protein</topology>
    </subcellularLocation>
</comment>
<keyword evidence="3 16" id="KW-0444">Lipid biosynthesis</keyword>
<evidence type="ECO:0000256" key="5">
    <source>
        <dbReference type="ARBA" id="ARBA00022857"/>
    </source>
</evidence>
<evidence type="ECO:0000256" key="2">
    <source>
        <dbReference type="ARBA" id="ARBA00005402"/>
    </source>
</evidence>
<keyword evidence="8 16" id="KW-0560">Oxidoreductase</keyword>
<dbReference type="SMR" id="A0A8H6F1I0"/>
<feature type="transmembrane region" description="Helical" evidence="16">
    <location>
        <begin position="76"/>
        <end position="93"/>
    </location>
</feature>
<reference evidence="17 18" key="1">
    <citation type="submission" date="2020-03" db="EMBL/GenBank/DDBJ databases">
        <title>FDA dAtabase for Regulatory Grade micrObial Sequences (FDA-ARGOS): Supporting development and validation of Infectious Disease Dx tests.</title>
        <authorList>
            <person name="Campos J."/>
            <person name="Goldberg B."/>
            <person name="Tallon L."/>
            <person name="Sadzewicz L."/>
            <person name="Vavikolanu K."/>
            <person name="Mehta A."/>
            <person name="Aluvathingal J."/>
            <person name="Nadendla S."/>
            <person name="Nandy P."/>
            <person name="Geyer C."/>
            <person name="Yan Y."/>
            <person name="Sichtig H."/>
        </authorList>
    </citation>
    <scope>NUCLEOTIDE SEQUENCE [LARGE SCALE GENOMIC DNA]</scope>
    <source>
        <strain evidence="17 18">FDAARGOS_656</strain>
    </source>
</reference>
<proteinExistence type="inferred from homology"/>
<evidence type="ECO:0000256" key="11">
    <source>
        <dbReference type="ARBA" id="ARBA00023136"/>
    </source>
</evidence>
<evidence type="ECO:0000256" key="15">
    <source>
        <dbReference type="ARBA" id="ARBA00060638"/>
    </source>
</evidence>
<accession>A0A8H6F1I0</accession>
<feature type="transmembrane region" description="Helical" evidence="16">
    <location>
        <begin position="397"/>
        <end position="415"/>
    </location>
</feature>
<dbReference type="PROSITE" id="PS01017">
    <property type="entry name" value="STEROL_REDUCT_1"/>
    <property type="match status" value="1"/>
</dbReference>
<keyword evidence="12 16" id="KW-1207">Sterol metabolism</keyword>
<comment type="pathway">
    <text evidence="15">Steroid biosynthesis; zymosterol biosynthesis; zymosterol from lanosterol: step 2/6.</text>
</comment>
<dbReference type="PANTHER" id="PTHR21257">
    <property type="entry name" value="DELTA(14)-STEROL REDUCTASE"/>
    <property type="match status" value="1"/>
</dbReference>
<keyword evidence="11 16" id="KW-0472">Membrane</keyword>
<dbReference type="GO" id="GO:0050613">
    <property type="term" value="F:Delta14-sterol reductase activity"/>
    <property type="evidence" value="ECO:0007669"/>
    <property type="project" value="UniProtKB-EC"/>
</dbReference>
<evidence type="ECO:0000256" key="7">
    <source>
        <dbReference type="ARBA" id="ARBA00022989"/>
    </source>
</evidence>
<dbReference type="Pfam" id="PF01222">
    <property type="entry name" value="ERG4_ERG24"/>
    <property type="match status" value="1"/>
</dbReference>
<dbReference type="PROSITE" id="PS01018">
    <property type="entry name" value="STEROL_REDUCT_2"/>
    <property type="match status" value="1"/>
</dbReference>
<evidence type="ECO:0000256" key="6">
    <source>
        <dbReference type="ARBA" id="ARBA00022955"/>
    </source>
</evidence>